<evidence type="ECO:0000313" key="9">
    <source>
        <dbReference type="Proteomes" id="UP000256690"/>
    </source>
</evidence>
<feature type="signal peptide" evidence="7">
    <location>
        <begin position="1"/>
        <end position="15"/>
    </location>
</feature>
<evidence type="ECO:0000256" key="5">
    <source>
        <dbReference type="SAM" id="MobiDB-lite"/>
    </source>
</evidence>
<dbReference type="RefSeq" id="XP_026600185.1">
    <property type="nucleotide sequence ID" value="XM_026751099.1"/>
</dbReference>
<feature type="compositionally biased region" description="Basic and acidic residues" evidence="5">
    <location>
        <begin position="257"/>
        <end position="268"/>
    </location>
</feature>
<proteinExistence type="predicted"/>
<protein>
    <submittedName>
        <fullName evidence="8">Uncharacterized protein</fullName>
    </submittedName>
</protein>
<accession>A0A3D8QZM1</accession>
<dbReference type="GO" id="GO:0016020">
    <property type="term" value="C:membrane"/>
    <property type="evidence" value="ECO:0007669"/>
    <property type="project" value="UniProtKB-SubCell"/>
</dbReference>
<dbReference type="AlphaFoldDB" id="A0A3D8QZM1"/>
<comment type="caution">
    <text evidence="8">The sequence shown here is derived from an EMBL/GenBank/DDBJ whole genome shotgun (WGS) entry which is preliminary data.</text>
</comment>
<gene>
    <name evidence="8" type="ORF">DSM5745_09083</name>
</gene>
<keyword evidence="4 6" id="KW-0472">Membrane</keyword>
<evidence type="ECO:0000256" key="6">
    <source>
        <dbReference type="SAM" id="Phobius"/>
    </source>
</evidence>
<dbReference type="InterPro" id="IPR007568">
    <property type="entry name" value="RTA1"/>
</dbReference>
<name>A0A3D8QZM1_9EURO</name>
<dbReference type="OrthoDB" id="5384040at2759"/>
<evidence type="ECO:0000313" key="8">
    <source>
        <dbReference type="EMBL" id="RDW67217.1"/>
    </source>
</evidence>
<sequence>MLFLLLLISAIGALAVPAPGPAPTPAPTASLTTNTARDYAPDLTLDLPTISIEPFTLSSLNLPSTTFSLSLDLPTNTCTPTVTPDSNGYVPPGNCNALYAYYPSFAAAVAFSVLFGILLIAHFMQATIYKAAFVWVILLGAAWECTGFVTRAVSTKNQQDTTVLTVTQMFILTAPICMSTPSPMLLTNPVNMNTCSGQRLRLHGPGADDKLLHPRAAHRDLQAVPSSSGLRLPRHRRLRHPAHRRRNGNAHRRRRDHEKGPGHLHGWHRDPAVLHRVLHRHRDPIPPPHAATIAGGTTDRSKSAVADAALCAVREPPVHFCADHFPAGGVLAGQR</sequence>
<organism evidence="8 9">
    <name type="scientific">Aspergillus mulundensis</name>
    <dbReference type="NCBI Taxonomy" id="1810919"/>
    <lineage>
        <taxon>Eukaryota</taxon>
        <taxon>Fungi</taxon>
        <taxon>Dikarya</taxon>
        <taxon>Ascomycota</taxon>
        <taxon>Pezizomycotina</taxon>
        <taxon>Eurotiomycetes</taxon>
        <taxon>Eurotiomycetidae</taxon>
        <taxon>Eurotiales</taxon>
        <taxon>Aspergillaceae</taxon>
        <taxon>Aspergillus</taxon>
        <taxon>Aspergillus subgen. Nidulantes</taxon>
    </lineage>
</organism>
<evidence type="ECO:0000256" key="3">
    <source>
        <dbReference type="ARBA" id="ARBA00022989"/>
    </source>
</evidence>
<dbReference type="Proteomes" id="UP000256690">
    <property type="component" value="Unassembled WGS sequence"/>
</dbReference>
<evidence type="ECO:0000256" key="7">
    <source>
        <dbReference type="SAM" id="SignalP"/>
    </source>
</evidence>
<feature type="chain" id="PRO_5017533226" evidence="7">
    <location>
        <begin position="16"/>
        <end position="335"/>
    </location>
</feature>
<dbReference type="PANTHER" id="PTHR31465:SF15">
    <property type="entry name" value="LIPID TRANSPORTER ATNI-RELATED"/>
    <property type="match status" value="1"/>
</dbReference>
<keyword evidence="7" id="KW-0732">Signal</keyword>
<comment type="subcellular location">
    <subcellularLocation>
        <location evidence="1">Membrane</location>
        <topology evidence="1">Multi-pass membrane protein</topology>
    </subcellularLocation>
</comment>
<keyword evidence="9" id="KW-1185">Reference proteome</keyword>
<feature type="transmembrane region" description="Helical" evidence="6">
    <location>
        <begin position="99"/>
        <end position="121"/>
    </location>
</feature>
<feature type="region of interest" description="Disordered" evidence="5">
    <location>
        <begin position="237"/>
        <end position="268"/>
    </location>
</feature>
<evidence type="ECO:0000256" key="4">
    <source>
        <dbReference type="ARBA" id="ARBA00023136"/>
    </source>
</evidence>
<keyword evidence="3 6" id="KW-1133">Transmembrane helix</keyword>
<reference evidence="8 9" key="1">
    <citation type="journal article" date="2018" name="IMA Fungus">
        <title>IMA Genome-F 9: Draft genome sequence of Annulohypoxylon stygium, Aspergillus mulundensis, Berkeleyomyces basicola (syn. Thielaviopsis basicola), Ceratocystis smalleyi, two Cercospora beticola strains, Coleophoma cylindrospora, Fusarium fracticaudum, Phialophora cf. hyalina, and Morchella septimelata.</title>
        <authorList>
            <person name="Wingfield B.D."/>
            <person name="Bills G.F."/>
            <person name="Dong Y."/>
            <person name="Huang W."/>
            <person name="Nel W.J."/>
            <person name="Swalarsk-Parry B.S."/>
            <person name="Vaghefi N."/>
            <person name="Wilken P.M."/>
            <person name="An Z."/>
            <person name="de Beer Z.W."/>
            <person name="De Vos L."/>
            <person name="Chen L."/>
            <person name="Duong T.A."/>
            <person name="Gao Y."/>
            <person name="Hammerbacher A."/>
            <person name="Kikkert J.R."/>
            <person name="Li Y."/>
            <person name="Li H."/>
            <person name="Li K."/>
            <person name="Li Q."/>
            <person name="Liu X."/>
            <person name="Ma X."/>
            <person name="Naidoo K."/>
            <person name="Pethybridge S.J."/>
            <person name="Sun J."/>
            <person name="Steenkamp E.T."/>
            <person name="van der Nest M.A."/>
            <person name="van Wyk S."/>
            <person name="Wingfield M.J."/>
            <person name="Xiong C."/>
            <person name="Yue Q."/>
            <person name="Zhang X."/>
        </authorList>
    </citation>
    <scope>NUCLEOTIDE SEQUENCE [LARGE SCALE GENOMIC DNA]</scope>
    <source>
        <strain evidence="8 9">DSM 5745</strain>
    </source>
</reference>
<keyword evidence="2 6" id="KW-0812">Transmembrane</keyword>
<dbReference type="STRING" id="1810919.A0A3D8QZM1"/>
<dbReference type="PANTHER" id="PTHR31465">
    <property type="entry name" value="PROTEIN RTA1-RELATED"/>
    <property type="match status" value="1"/>
</dbReference>
<dbReference type="GeneID" id="38119453"/>
<feature type="transmembrane region" description="Helical" evidence="6">
    <location>
        <begin position="128"/>
        <end position="149"/>
    </location>
</feature>
<evidence type="ECO:0000256" key="2">
    <source>
        <dbReference type="ARBA" id="ARBA00022692"/>
    </source>
</evidence>
<evidence type="ECO:0000256" key="1">
    <source>
        <dbReference type="ARBA" id="ARBA00004141"/>
    </source>
</evidence>
<dbReference type="EMBL" id="PVWQ01000012">
    <property type="protein sequence ID" value="RDW67217.1"/>
    <property type="molecule type" value="Genomic_DNA"/>
</dbReference>
<feature type="compositionally biased region" description="Basic residues" evidence="5">
    <location>
        <begin position="237"/>
        <end position="256"/>
    </location>
</feature>